<dbReference type="Proteomes" id="UP001175226">
    <property type="component" value="Unassembled WGS sequence"/>
</dbReference>
<dbReference type="CDD" id="cd02932">
    <property type="entry name" value="OYE_YqiM_FMN"/>
    <property type="match status" value="1"/>
</dbReference>
<organism evidence="7 8">
    <name type="scientific">Armillaria borealis</name>
    <dbReference type="NCBI Taxonomy" id="47425"/>
    <lineage>
        <taxon>Eukaryota</taxon>
        <taxon>Fungi</taxon>
        <taxon>Dikarya</taxon>
        <taxon>Basidiomycota</taxon>
        <taxon>Agaricomycotina</taxon>
        <taxon>Agaricomycetes</taxon>
        <taxon>Agaricomycetidae</taxon>
        <taxon>Agaricales</taxon>
        <taxon>Marasmiineae</taxon>
        <taxon>Physalacriaceae</taxon>
        <taxon>Armillaria</taxon>
    </lineage>
</organism>
<keyword evidence="5" id="KW-0560">Oxidoreductase</keyword>
<dbReference type="Gene3D" id="3.20.20.70">
    <property type="entry name" value="Aldolase class I"/>
    <property type="match status" value="1"/>
</dbReference>
<dbReference type="InterPro" id="IPR044152">
    <property type="entry name" value="YqjM-like"/>
</dbReference>
<evidence type="ECO:0000313" key="7">
    <source>
        <dbReference type="EMBL" id="KAK0452260.1"/>
    </source>
</evidence>
<reference evidence="7" key="1">
    <citation type="submission" date="2023-06" db="EMBL/GenBank/DDBJ databases">
        <authorList>
            <consortium name="Lawrence Berkeley National Laboratory"/>
            <person name="Ahrendt S."/>
            <person name="Sahu N."/>
            <person name="Indic B."/>
            <person name="Wong-Bajracharya J."/>
            <person name="Merenyi Z."/>
            <person name="Ke H.-M."/>
            <person name="Monk M."/>
            <person name="Kocsube S."/>
            <person name="Drula E."/>
            <person name="Lipzen A."/>
            <person name="Balint B."/>
            <person name="Henrissat B."/>
            <person name="Andreopoulos B."/>
            <person name="Martin F.M."/>
            <person name="Harder C.B."/>
            <person name="Rigling D."/>
            <person name="Ford K.L."/>
            <person name="Foster G.D."/>
            <person name="Pangilinan J."/>
            <person name="Papanicolaou A."/>
            <person name="Barry K."/>
            <person name="LaButti K."/>
            <person name="Viragh M."/>
            <person name="Koriabine M."/>
            <person name="Yan M."/>
            <person name="Riley R."/>
            <person name="Champramary S."/>
            <person name="Plett K.L."/>
            <person name="Tsai I.J."/>
            <person name="Slot J."/>
            <person name="Sipos G."/>
            <person name="Plett J."/>
            <person name="Nagy L.G."/>
            <person name="Grigoriev I.V."/>
        </authorList>
    </citation>
    <scope>NUCLEOTIDE SEQUENCE</scope>
    <source>
        <strain evidence="7">FPL87.14</strain>
    </source>
</reference>
<keyword evidence="4" id="KW-0521">NADP</keyword>
<evidence type="ECO:0000256" key="2">
    <source>
        <dbReference type="ARBA" id="ARBA00022630"/>
    </source>
</evidence>
<evidence type="ECO:0000259" key="6">
    <source>
        <dbReference type="Pfam" id="PF00724"/>
    </source>
</evidence>
<dbReference type="GO" id="GO:0003959">
    <property type="term" value="F:NADPH dehydrogenase activity"/>
    <property type="evidence" value="ECO:0007669"/>
    <property type="project" value="InterPro"/>
</dbReference>
<evidence type="ECO:0000256" key="4">
    <source>
        <dbReference type="ARBA" id="ARBA00022857"/>
    </source>
</evidence>
<protein>
    <submittedName>
        <fullName evidence="7">FMN-linked oxidoreductase</fullName>
    </submittedName>
</protein>
<evidence type="ECO:0000256" key="3">
    <source>
        <dbReference type="ARBA" id="ARBA00022643"/>
    </source>
</evidence>
<dbReference type="EMBL" id="JAUEPT010000004">
    <property type="protein sequence ID" value="KAK0452260.1"/>
    <property type="molecule type" value="Genomic_DNA"/>
</dbReference>
<dbReference type="GO" id="GO:0010181">
    <property type="term" value="F:FMN binding"/>
    <property type="evidence" value="ECO:0007669"/>
    <property type="project" value="InterPro"/>
</dbReference>
<dbReference type="GO" id="GO:0050661">
    <property type="term" value="F:NADP binding"/>
    <property type="evidence" value="ECO:0007669"/>
    <property type="project" value="InterPro"/>
</dbReference>
<evidence type="ECO:0000313" key="8">
    <source>
        <dbReference type="Proteomes" id="UP001175226"/>
    </source>
</evidence>
<name>A0AA39K0F4_9AGAR</name>
<keyword evidence="2" id="KW-0285">Flavoprotein</keyword>
<dbReference type="InterPro" id="IPR001155">
    <property type="entry name" value="OxRdtase_FMN_N"/>
</dbReference>
<evidence type="ECO:0000256" key="5">
    <source>
        <dbReference type="ARBA" id="ARBA00023002"/>
    </source>
</evidence>
<gene>
    <name evidence="7" type="ORF">EV421DRAFT_888347</name>
</gene>
<keyword evidence="8" id="KW-1185">Reference proteome</keyword>
<comment type="cofactor">
    <cofactor evidence="1">
        <name>FMN</name>
        <dbReference type="ChEBI" id="CHEBI:58210"/>
    </cofactor>
</comment>
<dbReference type="InterPro" id="IPR013785">
    <property type="entry name" value="Aldolase_TIM"/>
</dbReference>
<keyword evidence="3" id="KW-0288">FMN</keyword>
<dbReference type="PANTHER" id="PTHR43303">
    <property type="entry name" value="NADPH DEHYDROGENASE C23G7.10C-RELATED"/>
    <property type="match status" value="1"/>
</dbReference>
<comment type="caution">
    <text evidence="7">The sequence shown here is derived from an EMBL/GenBank/DDBJ whole genome shotgun (WGS) entry which is preliminary data.</text>
</comment>
<proteinExistence type="predicted"/>
<evidence type="ECO:0000256" key="1">
    <source>
        <dbReference type="ARBA" id="ARBA00001917"/>
    </source>
</evidence>
<dbReference type="PANTHER" id="PTHR43303:SF4">
    <property type="entry name" value="NADPH DEHYDROGENASE C23G7.10C-RELATED"/>
    <property type="match status" value="1"/>
</dbReference>
<dbReference type="AlphaFoldDB" id="A0AA39K0F4"/>
<sequence>MAPSAVNVPASGVSFFTPAQTPPAGTAVPQPGGRPIPTLFQPLTIRGVTFQNRIFVSPDTCFTHCDSLIYWSNQLSPLCQYSAQDGFVTPWHTGHLGGIFTRGPGLSFIEATAIVPEGRITPNDVGIWSDDHIAPLASIVEYAHSQNQKIAIQIAHAGRKASTIAPWIPGRNLAGEDVGGWPSNVFAPSPIPFADDYADPKELTKEDLKGLLESYKAAAQRAVKAGFDVIEIHGAHGYLLCEFMSPTSNKRTDEYGGSFENRIRFPLEVVDAVRNVIPESMPLFFRISGSERVEETLPDIPSWRSEDTVRLAPILAQHGIDLLDVSSGGNNLKQKFTHGPAYQAPLAHDVKKSNPGLIVSTVGSITDGHIAQGVLDQGQADLVMVGRHFTKNPGLVWSFADDLGVQVTLANQIHWGFRGRRRKPADN</sequence>
<dbReference type="SUPFAM" id="SSF51395">
    <property type="entry name" value="FMN-linked oxidoreductases"/>
    <property type="match status" value="1"/>
</dbReference>
<feature type="domain" description="NADH:flavin oxidoreductase/NADH oxidase N-terminal" evidence="6">
    <location>
        <begin position="104"/>
        <end position="397"/>
    </location>
</feature>
<dbReference type="Pfam" id="PF00724">
    <property type="entry name" value="Oxidored_FMN"/>
    <property type="match status" value="1"/>
</dbReference>
<accession>A0AA39K0F4</accession>